<evidence type="ECO:0000313" key="2">
    <source>
        <dbReference type="EMBL" id="KAK1843005.1"/>
    </source>
</evidence>
<comment type="caution">
    <text evidence="2">The sequence shown here is derived from an EMBL/GenBank/DDBJ whole genome shotgun (WGS) entry which is preliminary data.</text>
</comment>
<accession>A0AAD9A8P4</accession>
<name>A0AAD9A8P4_9PEZI</name>
<feature type="transmembrane region" description="Helical" evidence="1">
    <location>
        <begin position="124"/>
        <end position="152"/>
    </location>
</feature>
<sequence length="160" mass="17687">MRTSVKLKKEVPNEKCVFNGVWVGMCRRGARQPLSRRQNGRSLGRQVGRHDTVLSCRCWWWCGIWGRPAIWGRGQGGGVAKRKGLELGIRRVVMHGEVGLRRLTCSEESLPKSHITSCLSFCSGWWGCVQGVAVVVVVVVVGKLSLCVVVIASEFPLKEG</sequence>
<keyword evidence="1" id="KW-0472">Membrane</keyword>
<organism evidence="2 3">
    <name type="scientific">Colletotrichum chrysophilum</name>
    <dbReference type="NCBI Taxonomy" id="1836956"/>
    <lineage>
        <taxon>Eukaryota</taxon>
        <taxon>Fungi</taxon>
        <taxon>Dikarya</taxon>
        <taxon>Ascomycota</taxon>
        <taxon>Pezizomycotina</taxon>
        <taxon>Sordariomycetes</taxon>
        <taxon>Hypocreomycetidae</taxon>
        <taxon>Glomerellales</taxon>
        <taxon>Glomerellaceae</taxon>
        <taxon>Colletotrichum</taxon>
        <taxon>Colletotrichum gloeosporioides species complex</taxon>
    </lineage>
</organism>
<keyword evidence="1" id="KW-1133">Transmembrane helix</keyword>
<keyword evidence="3" id="KW-1185">Reference proteome</keyword>
<dbReference type="Proteomes" id="UP001243330">
    <property type="component" value="Unassembled WGS sequence"/>
</dbReference>
<dbReference type="AlphaFoldDB" id="A0AAD9A8P4"/>
<gene>
    <name evidence="2" type="ORF">CCHR01_14375</name>
</gene>
<dbReference type="EMBL" id="JAQOWY010000382">
    <property type="protein sequence ID" value="KAK1843005.1"/>
    <property type="molecule type" value="Genomic_DNA"/>
</dbReference>
<reference evidence="2" key="1">
    <citation type="submission" date="2023-01" db="EMBL/GenBank/DDBJ databases">
        <title>Colletotrichum chrysophilum M932 genome sequence.</title>
        <authorList>
            <person name="Baroncelli R."/>
        </authorList>
    </citation>
    <scope>NUCLEOTIDE SEQUENCE</scope>
    <source>
        <strain evidence="2">M932</strain>
    </source>
</reference>
<protein>
    <submittedName>
        <fullName evidence="2">Uncharacterized protein</fullName>
    </submittedName>
</protein>
<evidence type="ECO:0000256" key="1">
    <source>
        <dbReference type="SAM" id="Phobius"/>
    </source>
</evidence>
<evidence type="ECO:0000313" key="3">
    <source>
        <dbReference type="Proteomes" id="UP001243330"/>
    </source>
</evidence>
<proteinExistence type="predicted"/>
<keyword evidence="1" id="KW-0812">Transmembrane</keyword>